<evidence type="ECO:0000256" key="11">
    <source>
        <dbReference type="ARBA" id="ARBA00023286"/>
    </source>
</evidence>
<evidence type="ECO:0000256" key="13">
    <source>
        <dbReference type="PIRNR" id="PIRNR037090"/>
    </source>
</evidence>
<comment type="subcellular location">
    <subcellularLocation>
        <location evidence="1">Membrane</location>
        <topology evidence="1">Multi-pass membrane protein</topology>
    </subcellularLocation>
</comment>
<dbReference type="InterPro" id="IPR001320">
    <property type="entry name" value="Iontro_rcpt_C"/>
</dbReference>
<feature type="transmembrane region" description="Helical" evidence="14">
    <location>
        <begin position="661"/>
        <end position="683"/>
    </location>
</feature>
<evidence type="ECO:0000256" key="4">
    <source>
        <dbReference type="ARBA" id="ARBA00022692"/>
    </source>
</evidence>
<evidence type="ECO:0000256" key="2">
    <source>
        <dbReference type="ARBA" id="ARBA00008685"/>
    </source>
</evidence>
<dbReference type="Pfam" id="PF00060">
    <property type="entry name" value="Lig_chan"/>
    <property type="match status" value="1"/>
</dbReference>
<dbReference type="InterPro" id="IPR015683">
    <property type="entry name" value="Ionotropic_Glu_rcpt"/>
</dbReference>
<feature type="chain" id="PRO_5045019458" description="Glutamate receptor" evidence="15">
    <location>
        <begin position="18"/>
        <end position="848"/>
    </location>
</feature>
<proteinExistence type="inferred from homology"/>
<dbReference type="Proteomes" id="UP001652623">
    <property type="component" value="Chromosome 1"/>
</dbReference>
<evidence type="ECO:0000313" key="18">
    <source>
        <dbReference type="RefSeq" id="XP_015878053.3"/>
    </source>
</evidence>
<reference evidence="17 18" key="1">
    <citation type="submission" date="2025-05" db="UniProtKB">
        <authorList>
            <consortium name="RefSeq"/>
        </authorList>
    </citation>
    <scope>NUCLEOTIDE SEQUENCE [LARGE SCALE GENOMIC DNA]</scope>
    <source>
        <tissue evidence="18 19">Seedling</tissue>
    </source>
</reference>
<accession>A0A6P3ZHD4</accession>
<dbReference type="Gene3D" id="3.40.190.10">
    <property type="entry name" value="Periplasmic binding protein-like II"/>
    <property type="match status" value="1"/>
</dbReference>
<evidence type="ECO:0000256" key="14">
    <source>
        <dbReference type="SAM" id="Phobius"/>
    </source>
</evidence>
<comment type="function">
    <text evidence="13">Glutamate-gated receptor that probably acts as non-selective cation channel.</text>
</comment>
<keyword evidence="7 13" id="KW-0406">Ion transport</keyword>
<dbReference type="PANTHER" id="PTHR34836:SF7">
    <property type="entry name" value="RECEPTOR LIGAND BINDING REGION DOMAIN-CONTAINING PROTEIN"/>
    <property type="match status" value="1"/>
</dbReference>
<evidence type="ECO:0000256" key="3">
    <source>
        <dbReference type="ARBA" id="ARBA00022448"/>
    </source>
</evidence>
<dbReference type="PANTHER" id="PTHR34836">
    <property type="entry name" value="OS06G0188250 PROTEIN"/>
    <property type="match status" value="1"/>
</dbReference>
<dbReference type="CDD" id="cd19990">
    <property type="entry name" value="PBP1_GABAb_receptor_plant"/>
    <property type="match status" value="1"/>
</dbReference>
<keyword evidence="9 13" id="KW-0675">Receptor</keyword>
<feature type="signal peptide" evidence="15">
    <location>
        <begin position="1"/>
        <end position="17"/>
    </location>
</feature>
<name>A0A6P3ZHD4_ZIZJJ</name>
<dbReference type="KEGG" id="zju:107414451"/>
<dbReference type="SMART" id="SM00079">
    <property type="entry name" value="PBPe"/>
    <property type="match status" value="1"/>
</dbReference>
<keyword evidence="3 13" id="KW-0813">Transport</keyword>
<dbReference type="InterPro" id="IPR017103">
    <property type="entry name" value="Iontropic_Glu_rcpt_pln"/>
</dbReference>
<evidence type="ECO:0000256" key="15">
    <source>
        <dbReference type="SAM" id="SignalP"/>
    </source>
</evidence>
<dbReference type="Gene3D" id="3.40.50.2300">
    <property type="match status" value="2"/>
</dbReference>
<keyword evidence="4 14" id="KW-0812">Transmembrane</keyword>
<dbReference type="Pfam" id="PF10613">
    <property type="entry name" value="Lig_chan-Glu_bd"/>
    <property type="match status" value="1"/>
</dbReference>
<evidence type="ECO:0000313" key="17">
    <source>
        <dbReference type="Proteomes" id="UP001652623"/>
    </source>
</evidence>
<dbReference type="Pfam" id="PF01094">
    <property type="entry name" value="ANF_receptor"/>
    <property type="match status" value="1"/>
</dbReference>
<dbReference type="GO" id="GO:0015276">
    <property type="term" value="F:ligand-gated monoatomic ion channel activity"/>
    <property type="evidence" value="ECO:0007669"/>
    <property type="project" value="InterPro"/>
</dbReference>
<dbReference type="SUPFAM" id="SSF53822">
    <property type="entry name" value="Periplasmic binding protein-like I"/>
    <property type="match status" value="1"/>
</dbReference>
<dbReference type="CDD" id="cd13686">
    <property type="entry name" value="GluR_Plant"/>
    <property type="match status" value="1"/>
</dbReference>
<evidence type="ECO:0000256" key="1">
    <source>
        <dbReference type="ARBA" id="ARBA00004141"/>
    </source>
</evidence>
<dbReference type="Gene3D" id="1.10.287.70">
    <property type="match status" value="1"/>
</dbReference>
<dbReference type="PIRSF" id="PIRSF037090">
    <property type="entry name" value="Iontro_Glu-like_rcpt_pln"/>
    <property type="match status" value="1"/>
</dbReference>
<dbReference type="GeneID" id="107414451"/>
<dbReference type="InterPro" id="IPR019594">
    <property type="entry name" value="Glu/Gly-bd"/>
</dbReference>
<dbReference type="RefSeq" id="XP_015878053.3">
    <property type="nucleotide sequence ID" value="XM_016022567.3"/>
</dbReference>
<evidence type="ECO:0000256" key="10">
    <source>
        <dbReference type="ARBA" id="ARBA00023180"/>
    </source>
</evidence>
<evidence type="ECO:0000256" key="5">
    <source>
        <dbReference type="ARBA" id="ARBA00022729"/>
    </source>
</evidence>
<feature type="transmembrane region" description="Helical" evidence="14">
    <location>
        <begin position="599"/>
        <end position="617"/>
    </location>
</feature>
<evidence type="ECO:0000256" key="7">
    <source>
        <dbReference type="ARBA" id="ARBA00023065"/>
    </source>
</evidence>
<dbReference type="RefSeq" id="XP_060673186.1">
    <property type="nucleotide sequence ID" value="XM_060817203.1"/>
</dbReference>
<dbReference type="SUPFAM" id="SSF53850">
    <property type="entry name" value="Periplasmic binding protein-like II"/>
    <property type="match status" value="1"/>
</dbReference>
<evidence type="ECO:0000256" key="8">
    <source>
        <dbReference type="ARBA" id="ARBA00023136"/>
    </source>
</evidence>
<dbReference type="InParanoid" id="A0A6P3ZHD4"/>
<gene>
    <name evidence="18" type="primary">LOC107414451</name>
    <name evidence="19" type="synonym">LOC132803734</name>
</gene>
<dbReference type="InterPro" id="IPR028082">
    <property type="entry name" value="Peripla_BP_I"/>
</dbReference>
<evidence type="ECO:0000259" key="16">
    <source>
        <dbReference type="SMART" id="SM00079"/>
    </source>
</evidence>
<evidence type="ECO:0000256" key="12">
    <source>
        <dbReference type="ARBA" id="ARBA00023303"/>
    </source>
</evidence>
<evidence type="ECO:0000313" key="19">
    <source>
        <dbReference type="RefSeq" id="XP_060673186.1"/>
    </source>
</evidence>
<dbReference type="AlphaFoldDB" id="A0A6P3ZHD4"/>
<keyword evidence="8 13" id="KW-0472">Membrane</keyword>
<keyword evidence="5 15" id="KW-0732">Signal</keyword>
<keyword evidence="17" id="KW-1185">Reference proteome</keyword>
<keyword evidence="11 13" id="KW-1071">Ligand-gated ion channel</keyword>
<dbReference type="InterPro" id="IPR001828">
    <property type="entry name" value="ANF_lig-bd_rcpt"/>
</dbReference>
<sequence length="848" mass="95749">MAILLAFIVLLLGKSHYNELVSASTVNETVGTKQVVRVGVILGLDSGVGKIVENYLSMALSDFYAANPNYQTRLALSVKSSDKDAVVAASAALELMKNEEVQAIIGPEWSTEAKFVTHLGKEAQLPIISISSTSPTLSPKQSPFFIRTCQDDYSQIKPLVSIVQQFGWRQVIVIYEDTEFGKGFIPYLTDALQQFDTRVVYRSVISPSSKQLNISKELEKIKAMETRVLLVHMTASVGSSFFPLAEQAGMMSEGYVWIVTDGLSSLLDPMDKNVSDSMHGVLGVRPFVPVTERLQDFKTRWKLSAEINLFGLWAYDTIWALAKAVESVSHAAKTDNESAQSSSRNIGGHRDLHVFGLKVSESGPRLVKELRVTRFEGLIGEFRLIRGQLPVEKFEIFNVRRKIGEKVIGYWNPKEGIISGYLGENGSIVRNSSSSIDDVKERIIWPGNYYANAPPPRGWVIPVSGKKLRIGVPLTAAGFKGFLDIKWDPKTLKVTNISGFGYDIFKAALEKLPFEIPHEFFAYVDSAGLSSGTYDDLLYQIKLQKYDAVVADTTINANRTTYVDFTLPYNESGVSMVVKVKDKNVQDIWSFFKPLKWDLWLTFGAAFFFTGFLVWIIEHRTNAEFRGPPRQQLKKIFLFSFLAPVFAHGEKVKNNWSRFVMTIWVFGAFIVAQSYTASLASMLTVQRLQPSFVDVNELRTNNDYFVGYLENSYVRGLLIEQLNFNESKLRHYNSPEEYHHALSIGSKNGGVDAIFEEIPYLRVFLDKYCSRYTMVGPTYESDGFGFAFPIGSPLVPYISRAILNVTEDYKKMEELEQRCFNCDIGRRSWYKELVRKILLYKVRNGELR</sequence>
<keyword evidence="12 13" id="KW-0407">Ion channel</keyword>
<protein>
    <recommendedName>
        <fullName evidence="13">Glutamate receptor</fullName>
    </recommendedName>
</protein>
<dbReference type="InterPro" id="IPR044440">
    <property type="entry name" value="GABAb_receptor_plant_PBP1"/>
</dbReference>
<comment type="similarity">
    <text evidence="2 13">Belongs to the glutamate-gated ion channel (TC 1.A.10.1) family.</text>
</comment>
<keyword evidence="10" id="KW-0325">Glycoprotein</keyword>
<evidence type="ECO:0000256" key="9">
    <source>
        <dbReference type="ARBA" id="ARBA00023170"/>
    </source>
</evidence>
<organism evidence="17 18">
    <name type="scientific">Ziziphus jujuba</name>
    <name type="common">Chinese jujube</name>
    <name type="synonym">Ziziphus sativa</name>
    <dbReference type="NCBI Taxonomy" id="326968"/>
    <lineage>
        <taxon>Eukaryota</taxon>
        <taxon>Viridiplantae</taxon>
        <taxon>Streptophyta</taxon>
        <taxon>Embryophyta</taxon>
        <taxon>Tracheophyta</taxon>
        <taxon>Spermatophyta</taxon>
        <taxon>Magnoliopsida</taxon>
        <taxon>eudicotyledons</taxon>
        <taxon>Gunneridae</taxon>
        <taxon>Pentapetalae</taxon>
        <taxon>rosids</taxon>
        <taxon>fabids</taxon>
        <taxon>Rosales</taxon>
        <taxon>Rhamnaceae</taxon>
        <taxon>Paliureae</taxon>
        <taxon>Ziziphus</taxon>
    </lineage>
</organism>
<keyword evidence="6 14" id="KW-1133">Transmembrane helix</keyword>
<dbReference type="GO" id="GO:0016020">
    <property type="term" value="C:membrane"/>
    <property type="evidence" value="ECO:0007669"/>
    <property type="project" value="UniProtKB-SubCell"/>
</dbReference>
<feature type="domain" description="Ionotropic glutamate receptor C-terminal" evidence="16">
    <location>
        <begin position="469"/>
        <end position="822"/>
    </location>
</feature>
<evidence type="ECO:0000256" key="6">
    <source>
        <dbReference type="ARBA" id="ARBA00022989"/>
    </source>
</evidence>